<evidence type="ECO:0000313" key="3">
    <source>
        <dbReference type="Proteomes" id="UP000033423"/>
    </source>
</evidence>
<proteinExistence type="predicted"/>
<keyword evidence="3" id="KW-1185">Reference proteome</keyword>
<dbReference type="EMBL" id="LACI01001696">
    <property type="protein sequence ID" value="KJU83881.1"/>
    <property type="molecule type" value="Genomic_DNA"/>
</dbReference>
<comment type="caution">
    <text evidence="2">The sequence shown here is derived from an EMBL/GenBank/DDBJ whole genome shotgun (WGS) entry which is preliminary data.</text>
</comment>
<keyword evidence="1" id="KW-0472">Membrane</keyword>
<accession>A0A0F3GPR8</accession>
<gene>
    <name evidence="2" type="ORF">MBAV_003920</name>
</gene>
<keyword evidence="1" id="KW-1133">Transmembrane helix</keyword>
<feature type="transmembrane region" description="Helical" evidence="1">
    <location>
        <begin position="21"/>
        <end position="42"/>
    </location>
</feature>
<dbReference type="Proteomes" id="UP000033423">
    <property type="component" value="Unassembled WGS sequence"/>
</dbReference>
<name>A0A0F3GPR8_9BACT</name>
<sequence length="57" mass="6724">MNVDARTNRRLTKPSCQSLILNYRALLMFAFTHAFTLEYVHLVSKVFYAFSSIYRDC</sequence>
<evidence type="ECO:0000256" key="1">
    <source>
        <dbReference type="SAM" id="Phobius"/>
    </source>
</evidence>
<dbReference type="AlphaFoldDB" id="A0A0F3GPR8"/>
<organism evidence="2 3">
    <name type="scientific">Candidatus Magnetobacterium bavaricum</name>
    <dbReference type="NCBI Taxonomy" id="29290"/>
    <lineage>
        <taxon>Bacteria</taxon>
        <taxon>Pseudomonadati</taxon>
        <taxon>Nitrospirota</taxon>
        <taxon>Thermodesulfovibrionia</taxon>
        <taxon>Thermodesulfovibrionales</taxon>
        <taxon>Candidatus Magnetobacteriaceae</taxon>
        <taxon>Candidatus Magnetobacterium</taxon>
    </lineage>
</organism>
<keyword evidence="1" id="KW-0812">Transmembrane</keyword>
<evidence type="ECO:0000313" key="2">
    <source>
        <dbReference type="EMBL" id="KJU83881.1"/>
    </source>
</evidence>
<reference evidence="2 3" key="1">
    <citation type="submission" date="2015-02" db="EMBL/GenBank/DDBJ databases">
        <title>Single-cell genomics of uncultivated deep-branching MTB reveals a conserved set of magnetosome genes.</title>
        <authorList>
            <person name="Kolinko S."/>
            <person name="Richter M."/>
            <person name="Glockner F.O."/>
            <person name="Brachmann A."/>
            <person name="Schuler D."/>
        </authorList>
    </citation>
    <scope>NUCLEOTIDE SEQUENCE [LARGE SCALE GENOMIC DNA]</scope>
    <source>
        <strain evidence="2">TM-1</strain>
    </source>
</reference>
<protein>
    <submittedName>
        <fullName evidence="2">Uncharacterized protein</fullName>
    </submittedName>
</protein>